<accession>A0A9P8USJ5</accession>
<keyword evidence="1" id="KW-0732">Signal</keyword>
<evidence type="ECO:0000256" key="1">
    <source>
        <dbReference type="SAM" id="SignalP"/>
    </source>
</evidence>
<organism evidence="2 3">
    <name type="scientific">Truncatella angustata</name>
    <dbReference type="NCBI Taxonomy" id="152316"/>
    <lineage>
        <taxon>Eukaryota</taxon>
        <taxon>Fungi</taxon>
        <taxon>Dikarya</taxon>
        <taxon>Ascomycota</taxon>
        <taxon>Pezizomycotina</taxon>
        <taxon>Sordariomycetes</taxon>
        <taxon>Xylariomycetidae</taxon>
        <taxon>Amphisphaeriales</taxon>
        <taxon>Sporocadaceae</taxon>
        <taxon>Truncatella</taxon>
    </lineage>
</organism>
<keyword evidence="3" id="KW-1185">Reference proteome</keyword>
<evidence type="ECO:0000313" key="2">
    <source>
        <dbReference type="EMBL" id="KAH6657429.1"/>
    </source>
</evidence>
<evidence type="ECO:0000313" key="3">
    <source>
        <dbReference type="Proteomes" id="UP000758603"/>
    </source>
</evidence>
<dbReference type="OrthoDB" id="4771671at2759"/>
<dbReference type="Proteomes" id="UP000758603">
    <property type="component" value="Unassembled WGS sequence"/>
</dbReference>
<name>A0A9P8USJ5_9PEZI</name>
<dbReference type="AlphaFoldDB" id="A0A9P8USJ5"/>
<dbReference type="EMBL" id="JAGPXC010000002">
    <property type="protein sequence ID" value="KAH6657429.1"/>
    <property type="molecule type" value="Genomic_DNA"/>
</dbReference>
<reference evidence="2" key="1">
    <citation type="journal article" date="2021" name="Nat. Commun.">
        <title>Genetic determinants of endophytism in the Arabidopsis root mycobiome.</title>
        <authorList>
            <person name="Mesny F."/>
            <person name="Miyauchi S."/>
            <person name="Thiergart T."/>
            <person name="Pickel B."/>
            <person name="Atanasova L."/>
            <person name="Karlsson M."/>
            <person name="Huettel B."/>
            <person name="Barry K.W."/>
            <person name="Haridas S."/>
            <person name="Chen C."/>
            <person name="Bauer D."/>
            <person name="Andreopoulos W."/>
            <person name="Pangilinan J."/>
            <person name="LaButti K."/>
            <person name="Riley R."/>
            <person name="Lipzen A."/>
            <person name="Clum A."/>
            <person name="Drula E."/>
            <person name="Henrissat B."/>
            <person name="Kohler A."/>
            <person name="Grigoriev I.V."/>
            <person name="Martin F.M."/>
            <person name="Hacquard S."/>
        </authorList>
    </citation>
    <scope>NUCLEOTIDE SEQUENCE</scope>
    <source>
        <strain evidence="2">MPI-SDFR-AT-0073</strain>
    </source>
</reference>
<dbReference type="RefSeq" id="XP_045961663.1">
    <property type="nucleotide sequence ID" value="XM_046106808.1"/>
</dbReference>
<feature type="signal peptide" evidence="1">
    <location>
        <begin position="1"/>
        <end position="20"/>
    </location>
</feature>
<proteinExistence type="predicted"/>
<protein>
    <submittedName>
        <fullName evidence="2">Uncharacterized protein</fullName>
    </submittedName>
</protein>
<sequence length="127" mass="13405">MHVSTLISLFANAAAISAAAVQVGQTTGGQDYLARIKGWKNMSNCSGSDLDLDFYITEASVNECVPLPFATTTAELGALKDGSYQVSFYTDGDCTDLVRGTTVNVSGNCLNSNICAWNSVKVTTYDA</sequence>
<gene>
    <name evidence="2" type="ORF">BKA67DRAFT_655701</name>
</gene>
<dbReference type="GeneID" id="70135699"/>
<comment type="caution">
    <text evidence="2">The sequence shown here is derived from an EMBL/GenBank/DDBJ whole genome shotgun (WGS) entry which is preliminary data.</text>
</comment>
<feature type="chain" id="PRO_5040457871" evidence="1">
    <location>
        <begin position="21"/>
        <end position="127"/>
    </location>
</feature>